<dbReference type="InterPro" id="IPR018194">
    <property type="entry name" value="Ni-dep_hyd_lsu_Ni_BS"/>
</dbReference>
<keyword evidence="7" id="KW-0408">Iron</keyword>
<dbReference type="InterPro" id="IPR050867">
    <property type="entry name" value="NiFe/NiFeSe_hydrgnase_LSU"/>
</dbReference>
<dbReference type="PANTHER" id="PTHR42958">
    <property type="entry name" value="HYDROGENASE-2 LARGE CHAIN"/>
    <property type="match status" value="1"/>
</dbReference>
<name>O28891_ARCFU</name>
<keyword evidence="6" id="KW-0560">Oxidoreductase</keyword>
<comment type="cofactor">
    <cofactor evidence="1 7">
        <name>Ni(2+)</name>
        <dbReference type="ChEBI" id="CHEBI:49786"/>
    </cofactor>
</comment>
<dbReference type="KEGG" id="afu:AF_1380"/>
<feature type="binding site" evidence="7">
    <location>
        <position position="563"/>
    </location>
    <ligand>
        <name>Fe cation</name>
        <dbReference type="ChEBI" id="CHEBI:24875"/>
    </ligand>
</feature>
<feature type="binding site" evidence="7">
    <location>
        <position position="71"/>
    </location>
    <ligand>
        <name>Ni(2+)</name>
        <dbReference type="ChEBI" id="CHEBI:49786"/>
    </ligand>
</feature>
<dbReference type="STRING" id="224325.AF_1380"/>
<feature type="binding site" evidence="7">
    <location>
        <position position="74"/>
    </location>
    <ligand>
        <name>Ni(2+)</name>
        <dbReference type="ChEBI" id="CHEBI:49786"/>
    </ligand>
</feature>
<dbReference type="Gene3D" id="1.10.645.10">
    <property type="entry name" value="Cytochrome-c3 Hydrogenase, chain B"/>
    <property type="match status" value="2"/>
</dbReference>
<feature type="binding site" evidence="7">
    <location>
        <position position="560"/>
    </location>
    <ligand>
        <name>Ni(2+)</name>
        <dbReference type="ChEBI" id="CHEBI:49786"/>
    </ligand>
</feature>
<dbReference type="PIR" id="C69422">
    <property type="entry name" value="C69422"/>
</dbReference>
<dbReference type="InterPro" id="IPR029014">
    <property type="entry name" value="NiFe-Hase_large"/>
</dbReference>
<dbReference type="GO" id="GO:0016151">
    <property type="term" value="F:nickel cation binding"/>
    <property type="evidence" value="ECO:0007669"/>
    <property type="project" value="InterPro"/>
</dbReference>
<comment type="similarity">
    <text evidence="3">Belongs to the [NiFe]/[NiFeSe] hydrogenase large subunit family.</text>
</comment>
<keyword evidence="4 7" id="KW-0533">Nickel</keyword>
<evidence type="ECO:0000256" key="6">
    <source>
        <dbReference type="ARBA" id="ARBA00023002"/>
    </source>
</evidence>
<keyword evidence="7" id="KW-0460">Magnesium</keyword>
<dbReference type="eggNOG" id="arCOG01550">
    <property type="taxonomic scope" value="Archaea"/>
</dbReference>
<evidence type="ECO:0000256" key="2">
    <source>
        <dbReference type="ARBA" id="ARBA00004196"/>
    </source>
</evidence>
<dbReference type="PROSITE" id="PS00508">
    <property type="entry name" value="NI_HGENASE_L_2"/>
    <property type="match status" value="1"/>
</dbReference>
<evidence type="ECO:0000313" key="9">
    <source>
        <dbReference type="Proteomes" id="UP000002199"/>
    </source>
</evidence>
<dbReference type="InterPro" id="IPR001501">
    <property type="entry name" value="Ni-dep_hyd_lsu"/>
</dbReference>
<evidence type="ECO:0000256" key="1">
    <source>
        <dbReference type="ARBA" id="ARBA00001967"/>
    </source>
</evidence>
<protein>
    <submittedName>
        <fullName evidence="8">F420-nonreducing hydrogenase (VhtA)</fullName>
    </submittedName>
</protein>
<gene>
    <name evidence="8" type="ordered locus">AF_1380</name>
</gene>
<dbReference type="PaxDb" id="224325-AF_1380"/>
<evidence type="ECO:0000313" key="8">
    <source>
        <dbReference type="EMBL" id="AAB89864.1"/>
    </source>
</evidence>
<feature type="binding site" evidence="7">
    <location>
        <position position="74"/>
    </location>
    <ligand>
        <name>Fe cation</name>
        <dbReference type="ChEBI" id="CHEBI:24875"/>
    </ligand>
</feature>
<dbReference type="PhylomeDB" id="O28891"/>
<evidence type="ECO:0000256" key="4">
    <source>
        <dbReference type="ARBA" id="ARBA00022596"/>
    </source>
</evidence>
<comment type="subcellular location">
    <subcellularLocation>
        <location evidence="2">Cell envelope</location>
    </subcellularLocation>
</comment>
<sequence length="569" mass="63407">MRRMSRIVIDPVTRIEGHLRVELSPEKLKTSTGEWDVVKEAYCSGTLFRGWETILRGRDPRDAWIITQRICGVCPAPHAEASIQAIEAAFNVTPTPVAVLIRNVLHGAYYIYDHIIHSYILLGPELGVVCKYPPMVPPALGKEGVSKLGIGSSYVGALEIQRKANEIVAIWGGKFPHHQSEYPGGMAVRPTEDRIASSLARMFEIWRWVAETMVKDFYNLLEANEKVGEAVSSLLDINFRGLQDVGASTGNFLSYGLFPDHENYDDWLSVLDSPSKRSSALIHAGAWDGSSKPLDISKIAEYVRYSWYDNESGLNPKDEDAPKPDKNKSEAYSWLKAPRYDGKVYEVGPLARMLNTYGTRWKIPIRNPVTGEDHGYFEYEVLNPKGSVIDRLAARVALTILTSQKVFEWLLELKSYTNQKVTNYRNVPKEGEGFGLWDAPRGGLLHYIKVKDHKIANYQCVVPSTWNLSPRDDFGQPGPVETALEGTWLPNLSVPEICNAIYPEKDVDLSALGLGAMSWGDALAAALTPLGLAELNIERLNGQIYNTSLTLMVVRSFDPCIACAVHVVR</sequence>
<evidence type="ECO:0000256" key="7">
    <source>
        <dbReference type="PIRSR" id="PIRSR601501-1"/>
    </source>
</evidence>
<dbReference type="HOGENOM" id="CLU_030087_0_0_2"/>
<dbReference type="SUPFAM" id="SSF56762">
    <property type="entry name" value="HydB/Nqo4-like"/>
    <property type="match status" value="1"/>
</dbReference>
<evidence type="ECO:0000256" key="5">
    <source>
        <dbReference type="ARBA" id="ARBA00022723"/>
    </source>
</evidence>
<organism evidence="8 9">
    <name type="scientific">Archaeoglobus fulgidus (strain ATCC 49558 / DSM 4304 / JCM 9628 / NBRC 100126 / VC-16)</name>
    <dbReference type="NCBI Taxonomy" id="224325"/>
    <lineage>
        <taxon>Archaea</taxon>
        <taxon>Methanobacteriati</taxon>
        <taxon>Methanobacteriota</taxon>
        <taxon>Archaeoglobi</taxon>
        <taxon>Archaeoglobales</taxon>
        <taxon>Archaeoglobaceae</taxon>
        <taxon>Archaeoglobus</taxon>
    </lineage>
</organism>
<proteinExistence type="inferred from homology"/>
<reference evidence="8 9" key="1">
    <citation type="journal article" date="1997" name="Nature">
        <title>The complete genome sequence of the hyperthermophilic, sulphate-reducing archaeon Archaeoglobus fulgidus.</title>
        <authorList>
            <person name="Klenk H.P."/>
            <person name="Clayton R.A."/>
            <person name="Tomb J."/>
            <person name="White O."/>
            <person name="Nelson K.E."/>
            <person name="Ketchum K.A."/>
            <person name="Dodson R.J."/>
            <person name="Gwinn M."/>
            <person name="Hickey E.K."/>
            <person name="Peterson J.D."/>
            <person name="Richardson D.L."/>
            <person name="Kerlavage A.R."/>
            <person name="Graham D.E."/>
            <person name="Kyrpides N.C."/>
            <person name="Fleischmann R.D."/>
            <person name="Quackenbush J."/>
            <person name="Lee N.H."/>
            <person name="Sutton G.G."/>
            <person name="Gill S."/>
            <person name="Kirkness E.F."/>
            <person name="Dougherty B.A."/>
            <person name="McKenney K."/>
            <person name="Adams M.D."/>
            <person name="Loftus B."/>
            <person name="Peterson S."/>
            <person name="Reich C.I."/>
            <person name="McNeil L.K."/>
            <person name="Badger J.H."/>
            <person name="Glodek A."/>
            <person name="Zhou L."/>
            <person name="Overbeek R."/>
            <person name="Gocayne J.D."/>
            <person name="Weidman J.F."/>
            <person name="McDonald L."/>
            <person name="Utterback T."/>
            <person name="Cotton M.D."/>
            <person name="Spriggs T."/>
            <person name="Artiach P."/>
            <person name="Kaine B.P."/>
            <person name="Sykes S.M."/>
            <person name="Sadow P.W."/>
            <person name="D'Andrea K.P."/>
            <person name="Bowman C."/>
            <person name="Fujii C."/>
            <person name="Garland S.A."/>
            <person name="Mason T.M."/>
            <person name="Olsen G.J."/>
            <person name="Fraser C.M."/>
            <person name="Smith H.O."/>
            <person name="Woese C.R."/>
            <person name="Venter J.C."/>
        </authorList>
    </citation>
    <scope>NUCLEOTIDE SEQUENCE [LARGE SCALE GENOMIC DNA]</scope>
    <source>
        <strain evidence="9">ATCC 49558 / DSM 4304 / JCM 9628 / NBRC 100126 / VC-16</strain>
    </source>
</reference>
<comment type="cofactor">
    <cofactor evidence="7">
        <name>Fe cation</name>
        <dbReference type="ChEBI" id="CHEBI:24875"/>
    </cofactor>
</comment>
<accession>O28891</accession>
<keyword evidence="5 7" id="KW-0479">Metal-binding</keyword>
<feature type="binding site" evidence="7">
    <location>
        <position position="52"/>
    </location>
    <ligand>
        <name>Mg(2+)</name>
        <dbReference type="ChEBI" id="CHEBI:18420"/>
    </ligand>
</feature>
<dbReference type="AlphaFoldDB" id="O28891"/>
<dbReference type="EMBL" id="AE000782">
    <property type="protein sequence ID" value="AAB89864.1"/>
    <property type="molecule type" value="Genomic_DNA"/>
</dbReference>
<feature type="binding site" evidence="7">
    <location>
        <position position="566"/>
    </location>
    <ligand>
        <name>Mg(2+)</name>
        <dbReference type="ChEBI" id="CHEBI:18420"/>
    </ligand>
</feature>
<evidence type="ECO:0000256" key="3">
    <source>
        <dbReference type="ARBA" id="ARBA00009292"/>
    </source>
</evidence>
<dbReference type="PANTHER" id="PTHR42958:SF4">
    <property type="entry name" value="HYDROGENASE EXPRESSION_FORMATION PROTEIN HUPK"/>
    <property type="match status" value="1"/>
</dbReference>
<dbReference type="GO" id="GO:0008901">
    <property type="term" value="F:ferredoxin hydrogenase activity"/>
    <property type="evidence" value="ECO:0007669"/>
    <property type="project" value="InterPro"/>
</dbReference>
<dbReference type="EnsemblBacteria" id="AAB89864">
    <property type="protein sequence ID" value="AAB89864"/>
    <property type="gene ID" value="AF_1380"/>
</dbReference>
<dbReference type="Proteomes" id="UP000002199">
    <property type="component" value="Chromosome"/>
</dbReference>
<dbReference type="Pfam" id="PF00374">
    <property type="entry name" value="NiFeSe_Hases"/>
    <property type="match status" value="2"/>
</dbReference>
<keyword evidence="9" id="KW-1185">Reference proteome</keyword>